<keyword evidence="2" id="KW-1185">Reference proteome</keyword>
<reference evidence="2" key="1">
    <citation type="journal article" date="2019" name="MBio">
        <title>Comparative genomics for the elucidation of multidrug resistance (MDR) in Candida lusitaniae.</title>
        <authorList>
            <person name="Kannan A."/>
            <person name="Asner S.A."/>
            <person name="Trachsel E."/>
            <person name="Kelly S."/>
            <person name="Parker J."/>
            <person name="Sanglard D."/>
        </authorList>
    </citation>
    <scope>NUCLEOTIDE SEQUENCE [LARGE SCALE GENOMIC DNA]</scope>
    <source>
        <strain evidence="2">P1</strain>
    </source>
</reference>
<name>A0ACD0WNM6_CLALS</name>
<evidence type="ECO:0000313" key="1">
    <source>
        <dbReference type="EMBL" id="QFZ29119.1"/>
    </source>
</evidence>
<sequence>MGNHRISKSHKLDNLADLGNVRASRLNAKITFTDKVCQKGQKPDIVDLSQRELKQGDFIHGFVTIENTNSEPVPFDMVYVVFEGVLSVLHTSNGPRDRKQPPTVFKFLNMLDLFASWSYANIDRLATDSGDPHDWCEGETDPYDNTVLAIDVKRLFQPGVTYKRFFSFRVPDRLLDDTCDMHSLDSHCQLPPSLGPAANLNTDKRSREYANITVKDFSFMDTSVSYSVSVRVIGRLSQYTNRLEKDRYALVSEASSPLRILPYTSDEPHKEYWIKKVNSCYKAFEEIVKDKIAQGESVLASMKSESSISLTPQSSRSSLAPVVSEKARHLYHVSDSETKKSSFGKSSDTNIYSHLSPYRKKTLTGYSKVLGVFSLVTPKRAYKTVYVPPPKFRNPMQGYNTKVTIPVDLSYYYDESAGQQEPPEPKSLNVELVVLTIRSKKHYIPVELNHDMCFPDHIVDDIESKKPSEEPETFDTIVVKPFHDHYTRLVSLMKKIGFDNEAFRVETSLFKDIKSMAMLQTKNINLLFPSVEIESTSEKSLGSHKNPATVPWTVSHSSTNPNYKIHTKRMAITVDLATCRLKGSSEHGSAKNAYDSFCLVPEFQLCLVARLYYFRITIKHKNGATQTVHVPLSIEDS</sequence>
<accession>A0ACD0WNM6</accession>
<gene>
    <name evidence="1" type="ORF">EJF14_50348</name>
</gene>
<dbReference type="Proteomes" id="UP000326582">
    <property type="component" value="Chromosome 5"/>
</dbReference>
<evidence type="ECO:0000313" key="2">
    <source>
        <dbReference type="Proteomes" id="UP000326582"/>
    </source>
</evidence>
<dbReference type="EMBL" id="CP038488">
    <property type="protein sequence ID" value="QFZ29119.1"/>
    <property type="molecule type" value="Genomic_DNA"/>
</dbReference>
<protein>
    <submittedName>
        <fullName evidence="1">Ubiquitin ligase-binding protein</fullName>
    </submittedName>
</protein>
<organism evidence="1 2">
    <name type="scientific">Clavispora lusitaniae</name>
    <name type="common">Candida lusitaniae</name>
    <dbReference type="NCBI Taxonomy" id="36911"/>
    <lineage>
        <taxon>Eukaryota</taxon>
        <taxon>Fungi</taxon>
        <taxon>Dikarya</taxon>
        <taxon>Ascomycota</taxon>
        <taxon>Saccharomycotina</taxon>
        <taxon>Pichiomycetes</taxon>
        <taxon>Metschnikowiaceae</taxon>
        <taxon>Clavispora</taxon>
    </lineage>
</organism>
<keyword evidence="1" id="KW-0436">Ligase</keyword>
<proteinExistence type="predicted"/>